<evidence type="ECO:0008006" key="4">
    <source>
        <dbReference type="Google" id="ProtNLM"/>
    </source>
</evidence>
<organism evidence="2 3">
    <name type="scientific">Vibrio marisflavi CECT 7928</name>
    <dbReference type="NCBI Taxonomy" id="634439"/>
    <lineage>
        <taxon>Bacteria</taxon>
        <taxon>Pseudomonadati</taxon>
        <taxon>Pseudomonadota</taxon>
        <taxon>Gammaproteobacteria</taxon>
        <taxon>Vibrionales</taxon>
        <taxon>Vibrionaceae</taxon>
        <taxon>Vibrio</taxon>
    </lineage>
</organism>
<name>A0ABM9A9H3_9VIBR</name>
<protein>
    <recommendedName>
        <fullName evidence="4">Salt-induced outer membrane protein</fullName>
    </recommendedName>
</protein>
<keyword evidence="3" id="KW-1185">Reference proteome</keyword>
<reference evidence="2" key="1">
    <citation type="submission" date="2021-11" db="EMBL/GenBank/DDBJ databases">
        <authorList>
            <person name="Rodrigo-Torres L."/>
            <person name="Arahal R. D."/>
            <person name="Lucena T."/>
        </authorList>
    </citation>
    <scope>NUCLEOTIDE SEQUENCE</scope>
    <source>
        <strain evidence="2">CECT 7928</strain>
    </source>
</reference>
<accession>A0ABM9A9H3</accession>
<dbReference type="RefSeq" id="WP_237363477.1">
    <property type="nucleotide sequence ID" value="NZ_CAKLDM010000002.1"/>
</dbReference>
<keyword evidence="1" id="KW-0732">Signal</keyword>
<feature type="chain" id="PRO_5045468709" description="Salt-induced outer membrane protein" evidence="1">
    <location>
        <begin position="24"/>
        <end position="244"/>
    </location>
</feature>
<dbReference type="InterPro" id="IPR007433">
    <property type="entry name" value="DUF481"/>
</dbReference>
<dbReference type="Proteomes" id="UP000838748">
    <property type="component" value="Unassembled WGS sequence"/>
</dbReference>
<sequence length="244" mass="26973">MKRTLLPYTLLALVVCASFSAEAQEKKETPWSGNVQFGLSATGGNTTSSSTNGGLSLLYKKDEWSNKLDFNAIHNTSEGETSAELYDLELGVNYYQTEKDFLSYTSSNTYNEFSTYDVTIVNAIGIGRRIINNKEVTFDLQLGPGYRYQRVADTGEKNKEVVGQLSGNFVWNISEVASFTQSIEVNTGADNTQTKSKSALTTKILENLGLQLGYTVTHNTNLPEGSKNTQKTDYYSSVNVIYSF</sequence>
<evidence type="ECO:0000256" key="1">
    <source>
        <dbReference type="SAM" id="SignalP"/>
    </source>
</evidence>
<feature type="signal peptide" evidence="1">
    <location>
        <begin position="1"/>
        <end position="23"/>
    </location>
</feature>
<gene>
    <name evidence="2" type="ORF">VMF7928_04060</name>
</gene>
<evidence type="ECO:0000313" key="3">
    <source>
        <dbReference type="Proteomes" id="UP000838748"/>
    </source>
</evidence>
<proteinExistence type="predicted"/>
<dbReference type="EMBL" id="CAKLDM010000002">
    <property type="protein sequence ID" value="CAH0542054.1"/>
    <property type="molecule type" value="Genomic_DNA"/>
</dbReference>
<dbReference type="Pfam" id="PF04338">
    <property type="entry name" value="DUF481"/>
    <property type="match status" value="1"/>
</dbReference>
<evidence type="ECO:0000313" key="2">
    <source>
        <dbReference type="EMBL" id="CAH0542054.1"/>
    </source>
</evidence>
<comment type="caution">
    <text evidence="2">The sequence shown here is derived from an EMBL/GenBank/DDBJ whole genome shotgun (WGS) entry which is preliminary data.</text>
</comment>